<organism evidence="3 4">
    <name type="scientific">Stenotrophomonas maltophilia</name>
    <name type="common">Pseudomonas maltophilia</name>
    <name type="synonym">Xanthomonas maltophilia</name>
    <dbReference type="NCBI Taxonomy" id="40324"/>
    <lineage>
        <taxon>Bacteria</taxon>
        <taxon>Pseudomonadati</taxon>
        <taxon>Pseudomonadota</taxon>
        <taxon>Gammaproteobacteria</taxon>
        <taxon>Lysobacterales</taxon>
        <taxon>Lysobacteraceae</taxon>
        <taxon>Stenotrophomonas</taxon>
        <taxon>Stenotrophomonas maltophilia group</taxon>
    </lineage>
</organism>
<sequence>MLSMPDSGQAPGNTASVARLVWPLLLLIVGFWLVPLALTCQLQCVPGDLGDARFNNVVLEHFYRWLGGHEASLVSPGFFYPMPGALTFSDNHWGTAWIYAIFRALGWDRYQAFDLWFLCGYLLNFVASHYVFRRLRFSPLASALAAFAFTFAMPVVARYGHAQLTYRFLIPIGLLLWQCFRGDGRWRWLAALALAVAAQFYISIYLGYFMLLFLAAWALAQWLLEGWGPRQWFEQWQHYPQGVVRRELILASLTIVAAAVMIAVLMYPYLHYSKLYGFQRAAAEIASLLPRPQSYLLADSSGVWGGLSQQLATRMPMRHEQQIFFGLGILGLMGVGLFMSRLPSRWVALGAIVIVVALTLSVGGVSLYMLLAKLPGVGSIRAMARIGLVLALPVALLVAVGVDALRTKGTAGLLVAGAFALAMVAESGSMHTVHFDIQTARLHDTGLRTQLPSQLPVDAVIFNPLRPEVPFYEDELDGVILAQSLGRPTLNGYSGNSPPGYTANVEASPEQQAEQRIGAAKAFFAEKLHLALPLEMADSLEIVRHPEPSDTPRSQMRLTEMARVSIEVVTLRRQSDGYSVQVRIHNGGDHFLTSRSHAPFRLSWQWFTDAEGPDSARWTERVDPTGGVNVAPGSDFITTFKIPDRQEPRARLAVSGVLEGRAWLHDHGMQPAVAEPDAARPPNP</sequence>
<feature type="domain" description="DUF6311" evidence="2">
    <location>
        <begin position="64"/>
        <end position="421"/>
    </location>
</feature>
<dbReference type="InterPro" id="IPR046278">
    <property type="entry name" value="DUF6311"/>
</dbReference>
<protein>
    <recommendedName>
        <fullName evidence="2">DUF6311 domain-containing protein</fullName>
    </recommendedName>
</protein>
<feature type="transmembrane region" description="Helical" evidence="1">
    <location>
        <begin position="20"/>
        <end position="38"/>
    </location>
</feature>
<gene>
    <name evidence="3" type="ORF">QEK83_000216</name>
</gene>
<feature type="transmembrane region" description="Helical" evidence="1">
    <location>
        <begin position="346"/>
        <end position="370"/>
    </location>
</feature>
<accession>A0AAI9FXR9</accession>
<evidence type="ECO:0000313" key="4">
    <source>
        <dbReference type="Proteomes" id="UP001214521"/>
    </source>
</evidence>
<feature type="transmembrane region" description="Helical" evidence="1">
    <location>
        <begin position="382"/>
        <end position="402"/>
    </location>
</feature>
<keyword evidence="1" id="KW-0812">Transmembrane</keyword>
<feature type="transmembrane region" description="Helical" evidence="1">
    <location>
        <begin position="323"/>
        <end position="340"/>
    </location>
</feature>
<dbReference type="AlphaFoldDB" id="A0AAI9FXR9"/>
<dbReference type="Proteomes" id="UP001214521">
    <property type="component" value="Unassembled WGS sequence"/>
</dbReference>
<feature type="transmembrane region" description="Helical" evidence="1">
    <location>
        <begin position="113"/>
        <end position="132"/>
    </location>
</feature>
<dbReference type="Pfam" id="PF19830">
    <property type="entry name" value="DUF6311"/>
    <property type="match status" value="1"/>
</dbReference>
<feature type="transmembrane region" description="Helical" evidence="1">
    <location>
        <begin position="138"/>
        <end position="157"/>
    </location>
</feature>
<proteinExistence type="predicted"/>
<feature type="transmembrane region" description="Helical" evidence="1">
    <location>
        <begin position="164"/>
        <end position="180"/>
    </location>
</feature>
<dbReference type="RefSeq" id="WP_164158716.1">
    <property type="nucleotide sequence ID" value="NZ_JALBDF010000003.1"/>
</dbReference>
<reference evidence="3" key="1">
    <citation type="submission" date="2022-07" db="EMBL/GenBank/DDBJ databases">
        <authorList>
            <consortium name="Clinical and Environmental Microbiology Branch: Whole genome sequencing antimicrobial resistance pathogens in the healthcare setting"/>
        </authorList>
    </citation>
    <scope>NUCLEOTIDE SEQUENCE</scope>
    <source>
        <strain evidence="3">Stenotrophomonas_maltophilia_2021CK-00905</strain>
    </source>
</reference>
<keyword evidence="1" id="KW-1133">Transmembrane helix</keyword>
<evidence type="ECO:0000259" key="2">
    <source>
        <dbReference type="Pfam" id="PF19830"/>
    </source>
</evidence>
<feature type="transmembrane region" description="Helical" evidence="1">
    <location>
        <begin position="248"/>
        <end position="270"/>
    </location>
</feature>
<feature type="transmembrane region" description="Helical" evidence="1">
    <location>
        <begin position="209"/>
        <end position="228"/>
    </location>
</feature>
<comment type="caution">
    <text evidence="3">The sequence shown here is derived from an EMBL/GenBank/DDBJ whole genome shotgun (WGS) entry which is preliminary data.</text>
</comment>
<name>A0AAI9FXR9_STEMA</name>
<dbReference type="EMBL" id="ABLOMU010000002">
    <property type="protein sequence ID" value="EKT4439621.1"/>
    <property type="molecule type" value="Genomic_DNA"/>
</dbReference>
<evidence type="ECO:0000256" key="1">
    <source>
        <dbReference type="SAM" id="Phobius"/>
    </source>
</evidence>
<evidence type="ECO:0000313" key="3">
    <source>
        <dbReference type="EMBL" id="EKT4439621.1"/>
    </source>
</evidence>
<keyword evidence="1" id="KW-0472">Membrane</keyword>